<dbReference type="EMBL" id="JAUEPS010000033">
    <property type="protein sequence ID" value="KAK0451317.1"/>
    <property type="molecule type" value="Genomic_DNA"/>
</dbReference>
<organism evidence="2 3">
    <name type="scientific">Armillaria tabescens</name>
    <name type="common">Ringless honey mushroom</name>
    <name type="synonym">Agaricus tabescens</name>
    <dbReference type="NCBI Taxonomy" id="1929756"/>
    <lineage>
        <taxon>Eukaryota</taxon>
        <taxon>Fungi</taxon>
        <taxon>Dikarya</taxon>
        <taxon>Basidiomycota</taxon>
        <taxon>Agaricomycotina</taxon>
        <taxon>Agaricomycetes</taxon>
        <taxon>Agaricomycetidae</taxon>
        <taxon>Agaricales</taxon>
        <taxon>Marasmiineae</taxon>
        <taxon>Physalacriaceae</taxon>
        <taxon>Desarmillaria</taxon>
    </lineage>
</organism>
<keyword evidence="3" id="KW-1185">Reference proteome</keyword>
<feature type="compositionally biased region" description="Basic and acidic residues" evidence="1">
    <location>
        <begin position="58"/>
        <end position="69"/>
    </location>
</feature>
<protein>
    <submittedName>
        <fullName evidence="2">Uncharacterized protein</fullName>
    </submittedName>
</protein>
<evidence type="ECO:0000313" key="3">
    <source>
        <dbReference type="Proteomes" id="UP001175211"/>
    </source>
</evidence>
<dbReference type="Proteomes" id="UP001175211">
    <property type="component" value="Unassembled WGS sequence"/>
</dbReference>
<dbReference type="AlphaFoldDB" id="A0AA39JZ49"/>
<name>A0AA39JZ49_ARMTA</name>
<feature type="region of interest" description="Disordered" evidence="1">
    <location>
        <begin position="35"/>
        <end position="129"/>
    </location>
</feature>
<reference evidence="2" key="1">
    <citation type="submission" date="2023-06" db="EMBL/GenBank/DDBJ databases">
        <authorList>
            <consortium name="Lawrence Berkeley National Laboratory"/>
            <person name="Ahrendt S."/>
            <person name="Sahu N."/>
            <person name="Indic B."/>
            <person name="Wong-Bajracharya J."/>
            <person name="Merenyi Z."/>
            <person name="Ke H.-M."/>
            <person name="Monk M."/>
            <person name="Kocsube S."/>
            <person name="Drula E."/>
            <person name="Lipzen A."/>
            <person name="Balint B."/>
            <person name="Henrissat B."/>
            <person name="Andreopoulos B."/>
            <person name="Martin F.M."/>
            <person name="Harder C.B."/>
            <person name="Rigling D."/>
            <person name="Ford K.L."/>
            <person name="Foster G.D."/>
            <person name="Pangilinan J."/>
            <person name="Papanicolaou A."/>
            <person name="Barry K."/>
            <person name="LaButti K."/>
            <person name="Viragh M."/>
            <person name="Koriabine M."/>
            <person name="Yan M."/>
            <person name="Riley R."/>
            <person name="Champramary S."/>
            <person name="Plett K.L."/>
            <person name="Tsai I.J."/>
            <person name="Slot J."/>
            <person name="Sipos G."/>
            <person name="Plett J."/>
            <person name="Nagy L.G."/>
            <person name="Grigoriev I.V."/>
        </authorList>
    </citation>
    <scope>NUCLEOTIDE SEQUENCE</scope>
    <source>
        <strain evidence="2">CCBAS 213</strain>
    </source>
</reference>
<accession>A0AA39JZ49</accession>
<evidence type="ECO:0000256" key="1">
    <source>
        <dbReference type="SAM" id="MobiDB-lite"/>
    </source>
</evidence>
<dbReference type="GeneID" id="85363861"/>
<sequence>MAHSFPQRFFIASVSQSPGRHVILPWPMVQPTQHHAPYKLSPPKPCIDPKLIDPGFLDGEREWPEEEQKPLVSPARKRKTLARKTPGADTDSSPKKKVRSTPTKPRASISKAAVGGSASPKKKGTQTTTAAGQSVLVAVQVKHILLQFDCADFWESSSGILEHIQKRESHRPELTGKEQRRAPSQTPLNVFPCCKPLIGFLYGERGRSSQQIYAFG</sequence>
<proteinExistence type="predicted"/>
<evidence type="ECO:0000313" key="2">
    <source>
        <dbReference type="EMBL" id="KAK0451317.1"/>
    </source>
</evidence>
<gene>
    <name evidence="2" type="ORF">EV420DRAFT_1750090</name>
</gene>
<comment type="caution">
    <text evidence="2">The sequence shown here is derived from an EMBL/GenBank/DDBJ whole genome shotgun (WGS) entry which is preliminary data.</text>
</comment>
<dbReference type="RefSeq" id="XP_060327654.1">
    <property type="nucleotide sequence ID" value="XM_060480313.1"/>
</dbReference>